<accession>A0A9N9R4X5</accession>
<evidence type="ECO:0000313" key="2">
    <source>
        <dbReference type="Proteomes" id="UP001153714"/>
    </source>
</evidence>
<gene>
    <name evidence="1" type="ORF">DIATSA_LOCUS7872</name>
</gene>
<dbReference type="OrthoDB" id="8121249at2759"/>
<dbReference type="AlphaFoldDB" id="A0A9N9R4X5"/>
<dbReference type="Gene3D" id="3.30.70.1820">
    <property type="entry name" value="L1 transposable element, RRM domain"/>
    <property type="match status" value="1"/>
</dbReference>
<evidence type="ECO:0000313" key="1">
    <source>
        <dbReference type="EMBL" id="CAG9790203.1"/>
    </source>
</evidence>
<protein>
    <submittedName>
        <fullName evidence="1">Uncharacterized protein</fullName>
    </submittedName>
</protein>
<reference evidence="1" key="2">
    <citation type="submission" date="2022-10" db="EMBL/GenBank/DDBJ databases">
        <authorList>
            <consortium name="ENA_rothamsted_submissions"/>
            <consortium name="culmorum"/>
            <person name="King R."/>
        </authorList>
    </citation>
    <scope>NUCLEOTIDE SEQUENCE</scope>
</reference>
<reference evidence="1" key="1">
    <citation type="submission" date="2021-12" db="EMBL/GenBank/DDBJ databases">
        <authorList>
            <person name="King R."/>
        </authorList>
    </citation>
    <scope>NUCLEOTIDE SEQUENCE</scope>
</reference>
<dbReference type="Proteomes" id="UP001153714">
    <property type="component" value="Chromosome 21"/>
</dbReference>
<proteinExistence type="predicted"/>
<keyword evidence="2" id="KW-1185">Reference proteome</keyword>
<name>A0A9N9R4X5_9NEOP</name>
<dbReference type="EMBL" id="OU893352">
    <property type="protein sequence ID" value="CAG9790203.1"/>
    <property type="molecule type" value="Genomic_DNA"/>
</dbReference>
<sequence length="248" mass="27894">MEAMQESIAKLHQLFTDKMEEYQNELQAASPSPNINSLKSDFAAFRSFILTALLTLQQQVGLLARQVDNIEMRSRRKMLLCHGLPELKNEDTSAVITGTIVERLKVVDFSVDCISKCHRMGRASGDGRPRPILLKLRDVAMRDKIWFAKMALKKSGITISEFLTKTRHDVFMAARDAFGMNKCFTQQGVVIVIGADGKRMRINTMDELNKIIVSLDSAKETPRQPTITLPSKPVISMKSRRAGIVNKK</sequence>
<organism evidence="1 2">
    <name type="scientific">Diatraea saccharalis</name>
    <name type="common">sugarcane borer</name>
    <dbReference type="NCBI Taxonomy" id="40085"/>
    <lineage>
        <taxon>Eukaryota</taxon>
        <taxon>Metazoa</taxon>
        <taxon>Ecdysozoa</taxon>
        <taxon>Arthropoda</taxon>
        <taxon>Hexapoda</taxon>
        <taxon>Insecta</taxon>
        <taxon>Pterygota</taxon>
        <taxon>Neoptera</taxon>
        <taxon>Endopterygota</taxon>
        <taxon>Lepidoptera</taxon>
        <taxon>Glossata</taxon>
        <taxon>Ditrysia</taxon>
        <taxon>Pyraloidea</taxon>
        <taxon>Crambidae</taxon>
        <taxon>Crambinae</taxon>
        <taxon>Diatraea</taxon>
    </lineage>
</organism>